<name>A0A4S8KAL7_MUSBA</name>
<organism evidence="1 2">
    <name type="scientific">Musa balbisiana</name>
    <name type="common">Banana</name>
    <dbReference type="NCBI Taxonomy" id="52838"/>
    <lineage>
        <taxon>Eukaryota</taxon>
        <taxon>Viridiplantae</taxon>
        <taxon>Streptophyta</taxon>
        <taxon>Embryophyta</taxon>
        <taxon>Tracheophyta</taxon>
        <taxon>Spermatophyta</taxon>
        <taxon>Magnoliopsida</taxon>
        <taxon>Liliopsida</taxon>
        <taxon>Zingiberales</taxon>
        <taxon>Musaceae</taxon>
        <taxon>Musa</taxon>
    </lineage>
</organism>
<reference evidence="1 2" key="1">
    <citation type="journal article" date="2019" name="Nat. Plants">
        <title>Genome sequencing of Musa balbisiana reveals subgenome evolution and function divergence in polyploid bananas.</title>
        <authorList>
            <person name="Yao X."/>
        </authorList>
    </citation>
    <scope>NUCLEOTIDE SEQUENCE [LARGE SCALE GENOMIC DNA]</scope>
    <source>
        <strain evidence="2">cv. DH-PKW</strain>
        <tissue evidence="1">Leaves</tissue>
    </source>
</reference>
<protein>
    <submittedName>
        <fullName evidence="1">Uncharacterized protein</fullName>
    </submittedName>
</protein>
<proteinExistence type="predicted"/>
<dbReference type="AlphaFoldDB" id="A0A4S8KAL7"/>
<dbReference type="Proteomes" id="UP000317650">
    <property type="component" value="Chromosome 4"/>
</dbReference>
<accession>A0A4S8KAL7</accession>
<evidence type="ECO:0000313" key="2">
    <source>
        <dbReference type="Proteomes" id="UP000317650"/>
    </source>
</evidence>
<evidence type="ECO:0000313" key="1">
    <source>
        <dbReference type="EMBL" id="THU72131.1"/>
    </source>
</evidence>
<comment type="caution">
    <text evidence="1">The sequence shown here is derived from an EMBL/GenBank/DDBJ whole genome shotgun (WGS) entry which is preliminary data.</text>
</comment>
<keyword evidence="2" id="KW-1185">Reference proteome</keyword>
<gene>
    <name evidence="1" type="ORF">C4D60_Mb04t08870</name>
</gene>
<sequence>MDNSASIDDGGNVRESIPYSRNPIILFGGRIRAIFGLFFCVVGTPYHGDTWHIGTGGTFHVVDWLSRRFGPSFTENLARKKSCPLGESLLSSSTLCLINQDTIYHHMKPSWPTTVFPNLSYANPGSLAYC</sequence>
<dbReference type="EMBL" id="PYDT01000001">
    <property type="protein sequence ID" value="THU72131.1"/>
    <property type="molecule type" value="Genomic_DNA"/>
</dbReference>